<keyword evidence="1" id="KW-0808">Transferase</keyword>
<dbReference type="Gene3D" id="3.30.565.10">
    <property type="entry name" value="Histidine kinase-like ATPase, C-terminal domain"/>
    <property type="match status" value="1"/>
</dbReference>
<keyword evidence="3" id="KW-0902">Two-component regulatory system</keyword>
<evidence type="ECO:0000313" key="6">
    <source>
        <dbReference type="EMBL" id="MFF0544470.1"/>
    </source>
</evidence>
<name>A0ABW6PQG0_9NOCA</name>
<feature type="transmembrane region" description="Helical" evidence="4">
    <location>
        <begin position="16"/>
        <end position="35"/>
    </location>
</feature>
<protein>
    <submittedName>
        <fullName evidence="6">Sensor histidine kinase</fullName>
    </submittedName>
</protein>
<keyword evidence="2 6" id="KW-0418">Kinase</keyword>
<feature type="domain" description="Histidine kinase/HSP90-like ATPase" evidence="5">
    <location>
        <begin position="304"/>
        <end position="389"/>
    </location>
</feature>
<evidence type="ECO:0000259" key="5">
    <source>
        <dbReference type="Pfam" id="PF02518"/>
    </source>
</evidence>
<dbReference type="PANTHER" id="PTHR24421:SF61">
    <property type="entry name" value="OXYGEN SENSOR HISTIDINE KINASE NREB"/>
    <property type="match status" value="1"/>
</dbReference>
<organism evidence="6 7">
    <name type="scientific">Nocardia thailandica</name>
    <dbReference type="NCBI Taxonomy" id="257275"/>
    <lineage>
        <taxon>Bacteria</taxon>
        <taxon>Bacillati</taxon>
        <taxon>Actinomycetota</taxon>
        <taxon>Actinomycetes</taxon>
        <taxon>Mycobacteriales</taxon>
        <taxon>Nocardiaceae</taxon>
        <taxon>Nocardia</taxon>
    </lineage>
</organism>
<proteinExistence type="predicted"/>
<feature type="transmembrane region" description="Helical" evidence="4">
    <location>
        <begin position="112"/>
        <end position="142"/>
    </location>
</feature>
<keyword evidence="4" id="KW-0812">Transmembrane</keyword>
<evidence type="ECO:0000256" key="3">
    <source>
        <dbReference type="ARBA" id="ARBA00023012"/>
    </source>
</evidence>
<dbReference type="SUPFAM" id="SSF55874">
    <property type="entry name" value="ATPase domain of HSP90 chaperone/DNA topoisomerase II/histidine kinase"/>
    <property type="match status" value="1"/>
</dbReference>
<feature type="transmembrane region" description="Helical" evidence="4">
    <location>
        <begin position="79"/>
        <end position="100"/>
    </location>
</feature>
<dbReference type="PANTHER" id="PTHR24421">
    <property type="entry name" value="NITRATE/NITRITE SENSOR PROTEIN NARX-RELATED"/>
    <property type="match status" value="1"/>
</dbReference>
<keyword evidence="4" id="KW-1133">Transmembrane helix</keyword>
<accession>A0ABW6PQG0</accession>
<comment type="caution">
    <text evidence="6">The sequence shown here is derived from an EMBL/GenBank/DDBJ whole genome shotgun (WGS) entry which is preliminary data.</text>
</comment>
<keyword evidence="4" id="KW-0472">Membrane</keyword>
<dbReference type="InterPro" id="IPR050482">
    <property type="entry name" value="Sensor_HK_TwoCompSys"/>
</dbReference>
<evidence type="ECO:0000256" key="2">
    <source>
        <dbReference type="ARBA" id="ARBA00022777"/>
    </source>
</evidence>
<evidence type="ECO:0000313" key="7">
    <source>
        <dbReference type="Proteomes" id="UP001601444"/>
    </source>
</evidence>
<dbReference type="Proteomes" id="UP001601444">
    <property type="component" value="Unassembled WGS sequence"/>
</dbReference>
<dbReference type="Pfam" id="PF02518">
    <property type="entry name" value="HATPase_c"/>
    <property type="match status" value="1"/>
</dbReference>
<keyword evidence="7" id="KW-1185">Reference proteome</keyword>
<evidence type="ECO:0000256" key="4">
    <source>
        <dbReference type="SAM" id="Phobius"/>
    </source>
</evidence>
<reference evidence="6 7" key="1">
    <citation type="submission" date="2024-10" db="EMBL/GenBank/DDBJ databases">
        <title>The Natural Products Discovery Center: Release of the First 8490 Sequenced Strains for Exploring Actinobacteria Biosynthetic Diversity.</title>
        <authorList>
            <person name="Kalkreuter E."/>
            <person name="Kautsar S.A."/>
            <person name="Yang D."/>
            <person name="Bader C.D."/>
            <person name="Teijaro C.N."/>
            <person name="Fluegel L."/>
            <person name="Davis C.M."/>
            <person name="Simpson J.R."/>
            <person name="Lauterbach L."/>
            <person name="Steele A.D."/>
            <person name="Gui C."/>
            <person name="Meng S."/>
            <person name="Li G."/>
            <person name="Viehrig K."/>
            <person name="Ye F."/>
            <person name="Su P."/>
            <person name="Kiefer A.F."/>
            <person name="Nichols A."/>
            <person name="Cepeda A.J."/>
            <person name="Yan W."/>
            <person name="Fan B."/>
            <person name="Jiang Y."/>
            <person name="Adhikari A."/>
            <person name="Zheng C.-J."/>
            <person name="Schuster L."/>
            <person name="Cowan T.M."/>
            <person name="Smanski M.J."/>
            <person name="Chevrette M.G."/>
            <person name="De Carvalho L.P.S."/>
            <person name="Shen B."/>
        </authorList>
    </citation>
    <scope>NUCLEOTIDE SEQUENCE [LARGE SCALE GENOMIC DNA]</scope>
    <source>
        <strain evidence="6 7">NPDC004045</strain>
    </source>
</reference>
<evidence type="ECO:0000256" key="1">
    <source>
        <dbReference type="ARBA" id="ARBA00022679"/>
    </source>
</evidence>
<dbReference type="GO" id="GO:0016301">
    <property type="term" value="F:kinase activity"/>
    <property type="evidence" value="ECO:0007669"/>
    <property type="project" value="UniProtKB-KW"/>
</dbReference>
<dbReference type="RefSeq" id="WP_387701010.1">
    <property type="nucleotide sequence ID" value="NZ_JBIAMX010000009.1"/>
</dbReference>
<dbReference type="EMBL" id="JBIAMX010000009">
    <property type="protein sequence ID" value="MFF0544470.1"/>
    <property type="molecule type" value="Genomic_DNA"/>
</dbReference>
<feature type="transmembrane region" description="Helical" evidence="4">
    <location>
        <begin position="47"/>
        <end position="67"/>
    </location>
</feature>
<gene>
    <name evidence="6" type="ORF">ACFYTF_16690</name>
</gene>
<dbReference type="InterPro" id="IPR036890">
    <property type="entry name" value="HATPase_C_sf"/>
</dbReference>
<dbReference type="InterPro" id="IPR003594">
    <property type="entry name" value="HATPase_dom"/>
</dbReference>
<sequence length="394" mass="40642">MSVAAADINHAASEQILRRLGVSVGIGALIVMALESPEVINQVRQSLTVWSIVQVALAFAMFVPLALTAWRGPFDRIRPVAAGAAVCFLLAAAMNPLIYTETMRGTFASWPYRAAVLGVLAAALAWPVPVAVGYAAILTAVTTASNAVVVPESSTASVVGDYTRALGLTALFLWCVAYARSVAERVDRETGQERATAAALAASAAAERERARFAGLIHDAVLSTLLDAARTTRATPRLRAQAADTLGQLDMAAVATVPDRLDATAAVASLRDAVHAVCPDIEVTAAPPRGAELAVPTETVHVLGAALAEAVRNSVRHAGADARRAVTVTIGAGGIRVVLRDDGAGFDPARVPADRMGVAVSIRGRMSRLAGGAAFVESSPGQGTTVTLVWGSDG</sequence>